<feature type="repeat" description="ANK" evidence="1">
    <location>
        <begin position="209"/>
        <end position="241"/>
    </location>
</feature>
<dbReference type="Gene3D" id="1.25.40.20">
    <property type="entry name" value="Ankyrin repeat-containing domain"/>
    <property type="match status" value="1"/>
</dbReference>
<accession>A0A6G5QQ54</accession>
<gene>
    <name evidence="3" type="ORF">CRECT_2256</name>
</gene>
<sequence length="263" mass="30255">MGFFKKIFGKQVDLGEQMPIYFASNEEDYMQRAFEQARESFRYFWRELYWERHRVVPGLDFAMVKICFLDVVDGEEVGEHMWINDIDFDGETISGTLVNEPDAVQNVKNGDRVNAKIDEMSDWMFAVGGRAYGGFSVQAMRSRMQKGELKEHDKAWGLDFGDFNDILVVYEQKEHPENLTEHPMSENMREQFEQYVKEHPSIVSDADELGFTQLHHEALAGNLALINVLLANGADKNIRTKSGKRAIDFAENLGWKDIVKALA</sequence>
<protein>
    <submittedName>
        <fullName evidence="3">Putative DUF2314 / ankyrin domains</fullName>
    </submittedName>
</protein>
<dbReference type="RefSeq" id="WP_002944853.1">
    <property type="nucleotide sequence ID" value="NZ_CP012543.1"/>
</dbReference>
<dbReference type="EMBL" id="CP012543">
    <property type="protein sequence ID" value="QCD47845.1"/>
    <property type="molecule type" value="Genomic_DNA"/>
</dbReference>
<organism evidence="3 4">
    <name type="scientific">Campylobacter rectus</name>
    <name type="common">Wolinella recta</name>
    <dbReference type="NCBI Taxonomy" id="203"/>
    <lineage>
        <taxon>Bacteria</taxon>
        <taxon>Pseudomonadati</taxon>
        <taxon>Campylobacterota</taxon>
        <taxon>Epsilonproteobacteria</taxon>
        <taxon>Campylobacterales</taxon>
        <taxon>Campylobacteraceae</taxon>
        <taxon>Campylobacter</taxon>
    </lineage>
</organism>
<dbReference type="SUPFAM" id="SSF48403">
    <property type="entry name" value="Ankyrin repeat"/>
    <property type="match status" value="1"/>
</dbReference>
<dbReference type="InterPro" id="IPR036770">
    <property type="entry name" value="Ankyrin_rpt-contain_sf"/>
</dbReference>
<dbReference type="KEGG" id="crx:CRECT_2256"/>
<dbReference type="PROSITE" id="PS50297">
    <property type="entry name" value="ANK_REP_REGION"/>
    <property type="match status" value="1"/>
</dbReference>
<dbReference type="Pfam" id="PF10077">
    <property type="entry name" value="DUF2314"/>
    <property type="match status" value="1"/>
</dbReference>
<evidence type="ECO:0000259" key="2">
    <source>
        <dbReference type="Pfam" id="PF10077"/>
    </source>
</evidence>
<dbReference type="Proteomes" id="UP000502377">
    <property type="component" value="Chromosome"/>
</dbReference>
<feature type="domain" description="DUF2314" evidence="2">
    <location>
        <begin position="28"/>
        <end position="160"/>
    </location>
</feature>
<evidence type="ECO:0000313" key="4">
    <source>
        <dbReference type="Proteomes" id="UP000502377"/>
    </source>
</evidence>
<keyword evidence="1" id="KW-0040">ANK repeat</keyword>
<dbReference type="InterPro" id="IPR002110">
    <property type="entry name" value="Ankyrin_rpt"/>
</dbReference>
<dbReference type="AlphaFoldDB" id="A0A6G5QQ54"/>
<proteinExistence type="predicted"/>
<reference evidence="3 4" key="1">
    <citation type="submission" date="2016-07" db="EMBL/GenBank/DDBJ databases">
        <title>Comparative genomics of the Campylobacter concisus group.</title>
        <authorList>
            <person name="Miller W.G."/>
            <person name="Yee E."/>
            <person name="Chapman M.H."/>
            <person name="Huynh S."/>
            <person name="Bono J.L."/>
            <person name="On S.L.W."/>
            <person name="StLeger J."/>
            <person name="Foster G."/>
            <person name="Parker C.T."/>
        </authorList>
    </citation>
    <scope>NUCLEOTIDE SEQUENCE [LARGE SCALE GENOMIC DNA]</scope>
    <source>
        <strain evidence="3 4">ATCC 33238</strain>
    </source>
</reference>
<dbReference type="InterPro" id="IPR018756">
    <property type="entry name" value="DUF2314"/>
</dbReference>
<evidence type="ECO:0000313" key="3">
    <source>
        <dbReference type="EMBL" id="QCD47845.1"/>
    </source>
</evidence>
<evidence type="ECO:0000256" key="1">
    <source>
        <dbReference type="PROSITE-ProRule" id="PRU00023"/>
    </source>
</evidence>
<name>A0A6G5QQ54_CAMRE</name>
<dbReference type="PROSITE" id="PS50088">
    <property type="entry name" value="ANK_REPEAT"/>
    <property type="match status" value="1"/>
</dbReference>